<dbReference type="AlphaFoldDB" id="A0A6G0VWF9"/>
<name>A0A6G0VWF9_APHCR</name>
<dbReference type="InterPro" id="IPR046341">
    <property type="entry name" value="SET_dom_sf"/>
</dbReference>
<accession>A0A6G0VWF9</accession>
<evidence type="ECO:0000313" key="3">
    <source>
        <dbReference type="Proteomes" id="UP000478052"/>
    </source>
</evidence>
<organism evidence="2 3">
    <name type="scientific">Aphis craccivora</name>
    <name type="common">Cowpea aphid</name>
    <dbReference type="NCBI Taxonomy" id="307492"/>
    <lineage>
        <taxon>Eukaryota</taxon>
        <taxon>Metazoa</taxon>
        <taxon>Ecdysozoa</taxon>
        <taxon>Arthropoda</taxon>
        <taxon>Hexapoda</taxon>
        <taxon>Insecta</taxon>
        <taxon>Pterygota</taxon>
        <taxon>Neoptera</taxon>
        <taxon>Paraneoptera</taxon>
        <taxon>Hemiptera</taxon>
        <taxon>Sternorrhyncha</taxon>
        <taxon>Aphidomorpha</taxon>
        <taxon>Aphidoidea</taxon>
        <taxon>Aphididae</taxon>
        <taxon>Aphidini</taxon>
        <taxon>Aphis</taxon>
        <taxon>Aphis</taxon>
    </lineage>
</organism>
<dbReference type="GO" id="GO:0005634">
    <property type="term" value="C:nucleus"/>
    <property type="evidence" value="ECO:0007669"/>
    <property type="project" value="TreeGrafter"/>
</dbReference>
<comment type="caution">
    <text evidence="2">The sequence shown here is derived from an EMBL/GenBank/DDBJ whole genome shotgun (WGS) entry which is preliminary data.</text>
</comment>
<dbReference type="InterPro" id="IPR039977">
    <property type="entry name" value="Suv4-20/Set9"/>
</dbReference>
<evidence type="ECO:0000259" key="1">
    <source>
        <dbReference type="PROSITE" id="PS50280"/>
    </source>
</evidence>
<protein>
    <submittedName>
        <fullName evidence="2">Zinc finger protein 595-like</fullName>
    </submittedName>
</protein>
<reference evidence="2 3" key="1">
    <citation type="submission" date="2019-08" db="EMBL/GenBank/DDBJ databases">
        <title>Whole genome of Aphis craccivora.</title>
        <authorList>
            <person name="Voronova N.V."/>
            <person name="Shulinski R.S."/>
            <person name="Bandarenka Y.V."/>
            <person name="Zhorov D.G."/>
            <person name="Warner D."/>
        </authorList>
    </citation>
    <scope>NUCLEOTIDE SEQUENCE [LARGE SCALE GENOMIC DNA]</scope>
    <source>
        <strain evidence="2">180601</strain>
        <tissue evidence="2">Whole Body</tissue>
    </source>
</reference>
<gene>
    <name evidence="2" type="ORF">FWK35_00033316</name>
</gene>
<sequence>MNHRGLVMEKNARMLCVIDDHCLTVNVDTKLGFKTHKFGIDPLEIKTKDHKRMLCYKRKRDDGCGVKIIVRKVIWKNEIIYELYGRLAPINDDFFIKYGIKDFSEVISLTTKKSKLWLGPASFVNHDCESNTDLFSLGPDSAVVRANRKINKGEEITIYYGSSYFGLDNSKCMCVSCEKKLVGHFKPQIVRPVQTETNSVSIQKKGEEFFFMCDVWLIFFVQKLAKRAYCISYGPT</sequence>
<dbReference type="SMART" id="SM00317">
    <property type="entry name" value="SET"/>
    <property type="match status" value="1"/>
</dbReference>
<proteinExistence type="predicted"/>
<dbReference type="Proteomes" id="UP000478052">
    <property type="component" value="Unassembled WGS sequence"/>
</dbReference>
<dbReference type="EMBL" id="VUJU01011106">
    <property type="protein sequence ID" value="KAF0711988.1"/>
    <property type="molecule type" value="Genomic_DNA"/>
</dbReference>
<dbReference type="SUPFAM" id="SSF82199">
    <property type="entry name" value="SET domain"/>
    <property type="match status" value="1"/>
</dbReference>
<keyword evidence="3" id="KW-1185">Reference proteome</keyword>
<dbReference type="PANTHER" id="PTHR12977">
    <property type="entry name" value="SUPPRESSOR OF VARIEGATION 4-20-RELATED"/>
    <property type="match status" value="1"/>
</dbReference>
<dbReference type="PANTHER" id="PTHR12977:SF4">
    <property type="entry name" value="HISTONE-LYSINE N-METHYLTRANSFERASE KMT5B"/>
    <property type="match status" value="1"/>
</dbReference>
<dbReference type="InterPro" id="IPR001214">
    <property type="entry name" value="SET_dom"/>
</dbReference>
<dbReference type="GO" id="GO:0042799">
    <property type="term" value="F:histone H4K20 methyltransferase activity"/>
    <property type="evidence" value="ECO:0007669"/>
    <property type="project" value="TreeGrafter"/>
</dbReference>
<dbReference type="Pfam" id="PF00856">
    <property type="entry name" value="SET"/>
    <property type="match status" value="1"/>
</dbReference>
<dbReference type="Gene3D" id="2.170.270.10">
    <property type="entry name" value="SET domain"/>
    <property type="match status" value="1"/>
</dbReference>
<evidence type="ECO:0000313" key="2">
    <source>
        <dbReference type="EMBL" id="KAF0711988.1"/>
    </source>
</evidence>
<dbReference type="OrthoDB" id="6611173at2759"/>
<feature type="non-terminal residue" evidence="2">
    <location>
        <position position="236"/>
    </location>
</feature>
<dbReference type="PROSITE" id="PS50280">
    <property type="entry name" value="SET"/>
    <property type="match status" value="1"/>
</dbReference>
<feature type="domain" description="SET" evidence="1">
    <location>
        <begin position="41"/>
        <end position="161"/>
    </location>
</feature>